<sequence>MNIVILGGGGFIGSAIADRLLLDGHHLRIFERPRVEPYRQFSGTEQVEWTTGDILSVHDISHALEDMELVIHLVSTTLPKGSNDDPIYDVQSNLVGTLQILNAMVAMNIRKIIFISSGGTVYGAPQYLPIDEVHPCEPQVSYGITKLAIEKYLNLYEKIYGIKTVTLRVANPFGKRQRVETAQGAVSVFLHRAMNGQPIEIWGDGRVIRDYIYIDDVAEIFAHAVSYNGSKSIFNVSQGVGTSLNELVGIIEEILGHTIEKRYLPARNCDVPISVLCNNLARQEMGWAPAVSLREGIKLTSEWMLKGLTHIVKND</sequence>
<dbReference type="KEGG" id="sniv:SFSGTM_14680"/>
<keyword evidence="3" id="KW-1185">Reference proteome</keyword>
<dbReference type="Proteomes" id="UP000463939">
    <property type="component" value="Chromosome"/>
</dbReference>
<dbReference type="PANTHER" id="PTHR43245:SF13">
    <property type="entry name" value="UDP-D-APIOSE_UDP-D-XYLOSE SYNTHASE 2"/>
    <property type="match status" value="1"/>
</dbReference>
<reference evidence="3" key="1">
    <citation type="submission" date="2019-11" db="EMBL/GenBank/DDBJ databases">
        <title>Isolation and characterization of a novel species in the genus Sulfuriferula.</title>
        <authorList>
            <person name="Mochizuki J."/>
            <person name="Kojima H."/>
            <person name="Fukui M."/>
        </authorList>
    </citation>
    <scope>NUCLEOTIDE SEQUENCE [LARGE SCALE GENOMIC DNA]</scope>
    <source>
        <strain evidence="3">SGTM</strain>
    </source>
</reference>
<dbReference type="EMBL" id="AP021881">
    <property type="protein sequence ID" value="BBP00760.1"/>
    <property type="molecule type" value="Genomic_DNA"/>
</dbReference>
<gene>
    <name evidence="2" type="ORF">SFSGTM_14680</name>
</gene>
<protein>
    <submittedName>
        <fullName evidence="2">Epimerase</fullName>
    </submittedName>
</protein>
<dbReference type="SUPFAM" id="SSF51735">
    <property type="entry name" value="NAD(P)-binding Rossmann-fold domains"/>
    <property type="match status" value="1"/>
</dbReference>
<dbReference type="Pfam" id="PF01370">
    <property type="entry name" value="Epimerase"/>
    <property type="match status" value="1"/>
</dbReference>
<dbReference type="InterPro" id="IPR001509">
    <property type="entry name" value="Epimerase_deHydtase"/>
</dbReference>
<evidence type="ECO:0000259" key="1">
    <source>
        <dbReference type="Pfam" id="PF01370"/>
    </source>
</evidence>
<evidence type="ECO:0000313" key="2">
    <source>
        <dbReference type="EMBL" id="BBP00760.1"/>
    </source>
</evidence>
<feature type="domain" description="NAD-dependent epimerase/dehydratase" evidence="1">
    <location>
        <begin position="3"/>
        <end position="236"/>
    </location>
</feature>
<evidence type="ECO:0000313" key="3">
    <source>
        <dbReference type="Proteomes" id="UP000463939"/>
    </source>
</evidence>
<organism evidence="2 3">
    <name type="scientific">Sulfuriferula nivalis</name>
    <dbReference type="NCBI Taxonomy" id="2675298"/>
    <lineage>
        <taxon>Bacteria</taxon>
        <taxon>Pseudomonadati</taxon>
        <taxon>Pseudomonadota</taxon>
        <taxon>Betaproteobacteria</taxon>
        <taxon>Nitrosomonadales</taxon>
        <taxon>Sulfuricellaceae</taxon>
        <taxon>Sulfuriferula</taxon>
    </lineage>
</organism>
<dbReference type="Gene3D" id="3.90.25.10">
    <property type="entry name" value="UDP-galactose 4-epimerase, domain 1"/>
    <property type="match status" value="1"/>
</dbReference>
<dbReference type="PANTHER" id="PTHR43245">
    <property type="entry name" value="BIFUNCTIONAL POLYMYXIN RESISTANCE PROTEIN ARNA"/>
    <property type="match status" value="1"/>
</dbReference>
<accession>A0A809SHF5</accession>
<dbReference type="InterPro" id="IPR036291">
    <property type="entry name" value="NAD(P)-bd_dom_sf"/>
</dbReference>
<proteinExistence type="predicted"/>
<name>A0A809SHF5_9PROT</name>
<dbReference type="AlphaFoldDB" id="A0A809SHF5"/>
<dbReference type="InterPro" id="IPR050177">
    <property type="entry name" value="Lipid_A_modif_metabolic_enz"/>
</dbReference>
<dbReference type="Gene3D" id="3.40.50.720">
    <property type="entry name" value="NAD(P)-binding Rossmann-like Domain"/>
    <property type="match status" value="1"/>
</dbReference>